<name>A0A5J5A8K9_9ASTE</name>
<evidence type="ECO:0000313" key="3">
    <source>
        <dbReference type="Proteomes" id="UP000325577"/>
    </source>
</evidence>
<evidence type="ECO:0000313" key="2">
    <source>
        <dbReference type="EMBL" id="KAA8526348.1"/>
    </source>
</evidence>
<evidence type="ECO:0000256" key="1">
    <source>
        <dbReference type="SAM" id="MobiDB-lite"/>
    </source>
</evidence>
<dbReference type="Proteomes" id="UP000325577">
    <property type="component" value="Linkage Group LG3"/>
</dbReference>
<organism evidence="2 3">
    <name type="scientific">Nyssa sinensis</name>
    <dbReference type="NCBI Taxonomy" id="561372"/>
    <lineage>
        <taxon>Eukaryota</taxon>
        <taxon>Viridiplantae</taxon>
        <taxon>Streptophyta</taxon>
        <taxon>Embryophyta</taxon>
        <taxon>Tracheophyta</taxon>
        <taxon>Spermatophyta</taxon>
        <taxon>Magnoliopsida</taxon>
        <taxon>eudicotyledons</taxon>
        <taxon>Gunneridae</taxon>
        <taxon>Pentapetalae</taxon>
        <taxon>asterids</taxon>
        <taxon>Cornales</taxon>
        <taxon>Nyssaceae</taxon>
        <taxon>Nyssa</taxon>
    </lineage>
</organism>
<feature type="compositionally biased region" description="Basic and acidic residues" evidence="1">
    <location>
        <begin position="50"/>
        <end position="73"/>
    </location>
</feature>
<feature type="region of interest" description="Disordered" evidence="1">
    <location>
        <begin position="31"/>
        <end position="91"/>
    </location>
</feature>
<dbReference type="EMBL" id="CM018046">
    <property type="protein sequence ID" value="KAA8526348.1"/>
    <property type="molecule type" value="Genomic_DNA"/>
</dbReference>
<gene>
    <name evidence="2" type="ORF">F0562_008449</name>
</gene>
<accession>A0A5J5A8K9</accession>
<keyword evidence="3" id="KW-1185">Reference proteome</keyword>
<proteinExistence type="predicted"/>
<reference evidence="2 3" key="1">
    <citation type="submission" date="2019-09" db="EMBL/GenBank/DDBJ databases">
        <title>A chromosome-level genome assembly of the Chinese tupelo Nyssa sinensis.</title>
        <authorList>
            <person name="Yang X."/>
            <person name="Kang M."/>
            <person name="Yang Y."/>
            <person name="Xiong H."/>
            <person name="Wang M."/>
            <person name="Zhang Z."/>
            <person name="Wang Z."/>
            <person name="Wu H."/>
            <person name="Ma T."/>
            <person name="Liu J."/>
            <person name="Xi Z."/>
        </authorList>
    </citation>
    <scope>NUCLEOTIDE SEQUENCE [LARGE SCALE GENOMIC DNA]</scope>
    <source>
        <strain evidence="2">J267</strain>
        <tissue evidence="2">Leaf</tissue>
    </source>
</reference>
<sequence length="91" mass="10486">MNRVKRFRKTSPETRRFILPSQKLVSCLSLSPTLLSGQPPPPPPLAIHSPNKESRDGEWIDEMGFPRERRDYHSVGNHHQRCSQYGHGEPQ</sequence>
<dbReference type="AlphaFoldDB" id="A0A5J5A8K9"/>
<protein>
    <submittedName>
        <fullName evidence="2">Uncharacterized protein</fullName>
    </submittedName>
</protein>